<evidence type="ECO:0008006" key="4">
    <source>
        <dbReference type="Google" id="ProtNLM"/>
    </source>
</evidence>
<dbReference type="OrthoDB" id="10500849at2759"/>
<evidence type="ECO:0000313" key="2">
    <source>
        <dbReference type="EMBL" id="KAH1121567.1"/>
    </source>
</evidence>
<sequence length="213" mass="24910">MKKFEIQLAGQILFLIVIEIEEDLEIVMEGRPWLFRKKLVLFDRLTKLIERSQIRLNSSPFWNKIGPCLLEVDKKDLLHAIGVTFGGVLRYDINRDVFRLRIKLNVQKPLRRGDTEKLPEMNSQKEDRSAMIWRSQDNLQSIEIEMAMKMQEEGSVVKENETLNERNSIVEGTPKPVKKTNWKRIGPAISMSQNSEESIKRKRKSAELEIEEC</sequence>
<name>A0A9D3WDC5_9ROSI</name>
<comment type="caution">
    <text evidence="2">The sequence shown here is derived from an EMBL/GenBank/DDBJ whole genome shotgun (WGS) entry which is preliminary data.</text>
</comment>
<dbReference type="AlphaFoldDB" id="A0A9D3WDC5"/>
<reference evidence="2 3" key="1">
    <citation type="journal article" date="2021" name="Plant Biotechnol. J.">
        <title>Multi-omics assisted identification of the key and species-specific regulatory components of drought-tolerant mechanisms in Gossypium stocksii.</title>
        <authorList>
            <person name="Yu D."/>
            <person name="Ke L."/>
            <person name="Zhang D."/>
            <person name="Wu Y."/>
            <person name="Sun Y."/>
            <person name="Mei J."/>
            <person name="Sun J."/>
            <person name="Sun Y."/>
        </authorList>
    </citation>
    <scope>NUCLEOTIDE SEQUENCE [LARGE SCALE GENOMIC DNA]</scope>
    <source>
        <strain evidence="3">cv. E1</strain>
        <tissue evidence="2">Leaf</tissue>
    </source>
</reference>
<accession>A0A9D3WDC5</accession>
<keyword evidence="3" id="KW-1185">Reference proteome</keyword>
<proteinExistence type="predicted"/>
<evidence type="ECO:0000313" key="3">
    <source>
        <dbReference type="Proteomes" id="UP000828251"/>
    </source>
</evidence>
<dbReference type="Proteomes" id="UP000828251">
    <property type="component" value="Unassembled WGS sequence"/>
</dbReference>
<protein>
    <recommendedName>
        <fullName evidence="4">DUF4283 domain-containing protein</fullName>
    </recommendedName>
</protein>
<evidence type="ECO:0000256" key="1">
    <source>
        <dbReference type="SAM" id="MobiDB-lite"/>
    </source>
</evidence>
<organism evidence="2 3">
    <name type="scientific">Gossypium stocksii</name>
    <dbReference type="NCBI Taxonomy" id="47602"/>
    <lineage>
        <taxon>Eukaryota</taxon>
        <taxon>Viridiplantae</taxon>
        <taxon>Streptophyta</taxon>
        <taxon>Embryophyta</taxon>
        <taxon>Tracheophyta</taxon>
        <taxon>Spermatophyta</taxon>
        <taxon>Magnoliopsida</taxon>
        <taxon>eudicotyledons</taxon>
        <taxon>Gunneridae</taxon>
        <taxon>Pentapetalae</taxon>
        <taxon>rosids</taxon>
        <taxon>malvids</taxon>
        <taxon>Malvales</taxon>
        <taxon>Malvaceae</taxon>
        <taxon>Malvoideae</taxon>
        <taxon>Gossypium</taxon>
    </lineage>
</organism>
<dbReference type="EMBL" id="JAIQCV010000002">
    <property type="protein sequence ID" value="KAH1121567.1"/>
    <property type="molecule type" value="Genomic_DNA"/>
</dbReference>
<feature type="region of interest" description="Disordered" evidence="1">
    <location>
        <begin position="189"/>
        <end position="213"/>
    </location>
</feature>
<gene>
    <name evidence="2" type="ORF">J1N35_004727</name>
</gene>